<reference evidence="1 2" key="1">
    <citation type="journal article" date="2020" name="Cell Host Microbe">
        <title>Functional and Genomic Variation between Human-Derived Isolates of Lachnospiraceae Reveals Inter- and Intra-Species Diversity.</title>
        <authorList>
            <person name="Sorbara M.T."/>
            <person name="Littmann E.R."/>
            <person name="Fontana E."/>
            <person name="Moody T.U."/>
            <person name="Kohout C.E."/>
            <person name="Gjonbalaj M."/>
            <person name="Eaton V."/>
            <person name="Seok R."/>
            <person name="Leiner I.M."/>
            <person name="Pamer E.G."/>
        </authorList>
    </citation>
    <scope>NUCLEOTIDE SEQUENCE [LARGE SCALE GENOMIC DNA]</scope>
    <source>
        <strain evidence="1 2">MSK.17.74</strain>
    </source>
</reference>
<organism evidence="1 2">
    <name type="scientific">Blautia faecis</name>
    <dbReference type="NCBI Taxonomy" id="871665"/>
    <lineage>
        <taxon>Bacteria</taxon>
        <taxon>Bacillati</taxon>
        <taxon>Bacillota</taxon>
        <taxon>Clostridia</taxon>
        <taxon>Lachnospirales</taxon>
        <taxon>Lachnospiraceae</taxon>
        <taxon>Blautia</taxon>
    </lineage>
</organism>
<sequence length="177" mass="20352">MNTLLLTLVKTMFGSQFDKAEKLLGETPDPLLVYGVEVSIQMYIAELSEPLRELYVVGYSLPTTSEYIYMSTAQKIQHIFSQYIKEAELKDFYEMDIASAGITRGFMAKKCDLYFTMENKLRRLLKCCFTLYKVPEAKQEEVIGQILKMDLKPIAEKIIEDTVRKAEEGFESVLAEK</sequence>
<accession>A0ABX2HBS1</accession>
<protein>
    <submittedName>
        <fullName evidence="1">TetR/AcrR family transcriptional regulator</fullName>
    </submittedName>
</protein>
<gene>
    <name evidence="1" type="ORF">G5B17_15685</name>
</gene>
<comment type="caution">
    <text evidence="1">The sequence shown here is derived from an EMBL/GenBank/DDBJ whole genome shotgun (WGS) entry which is preliminary data.</text>
</comment>
<evidence type="ECO:0000313" key="1">
    <source>
        <dbReference type="EMBL" id="NSG86814.1"/>
    </source>
</evidence>
<evidence type="ECO:0000313" key="2">
    <source>
        <dbReference type="Proteomes" id="UP001644719"/>
    </source>
</evidence>
<dbReference type="RefSeq" id="WP_148462057.1">
    <property type="nucleotide sequence ID" value="NZ_JAAINN010000048.1"/>
</dbReference>
<name>A0ABX2HBS1_9FIRM</name>
<dbReference type="EMBL" id="JAAITS010000051">
    <property type="protein sequence ID" value="NSG86814.1"/>
    <property type="molecule type" value="Genomic_DNA"/>
</dbReference>
<dbReference type="Proteomes" id="UP001644719">
    <property type="component" value="Unassembled WGS sequence"/>
</dbReference>
<proteinExistence type="predicted"/>
<keyword evidence="2" id="KW-1185">Reference proteome</keyword>